<dbReference type="PANTHER" id="PTHR11814">
    <property type="entry name" value="SULFATE TRANSPORTER"/>
    <property type="match status" value="1"/>
</dbReference>
<comment type="caution">
    <text evidence="7">The sequence shown here is derived from an EMBL/GenBank/DDBJ whole genome shotgun (WGS) entry which is preliminary data.</text>
</comment>
<protein>
    <recommendedName>
        <fullName evidence="6">SLC26A/SulP transporter domain-containing protein</fullName>
    </recommendedName>
</protein>
<evidence type="ECO:0000256" key="4">
    <source>
        <dbReference type="ARBA" id="ARBA00023136"/>
    </source>
</evidence>
<dbReference type="Pfam" id="PF00916">
    <property type="entry name" value="Sulfate_transp"/>
    <property type="match status" value="1"/>
</dbReference>
<evidence type="ECO:0000256" key="1">
    <source>
        <dbReference type="ARBA" id="ARBA00004141"/>
    </source>
</evidence>
<dbReference type="AlphaFoldDB" id="A0A835I3M2"/>
<keyword evidence="3 5" id="KW-1133">Transmembrane helix</keyword>
<name>A0A835I3M2_9MAGN</name>
<evidence type="ECO:0000313" key="8">
    <source>
        <dbReference type="Proteomes" id="UP000631114"/>
    </source>
</evidence>
<dbReference type="GO" id="GO:0016020">
    <property type="term" value="C:membrane"/>
    <property type="evidence" value="ECO:0007669"/>
    <property type="project" value="UniProtKB-SubCell"/>
</dbReference>
<gene>
    <name evidence="7" type="ORF">IFM89_016583</name>
</gene>
<dbReference type="InterPro" id="IPR011547">
    <property type="entry name" value="SLC26A/SulP_dom"/>
</dbReference>
<dbReference type="InterPro" id="IPR001902">
    <property type="entry name" value="SLC26A/SulP_fam"/>
</dbReference>
<keyword evidence="4 5" id="KW-0472">Membrane</keyword>
<proteinExistence type="predicted"/>
<comment type="subcellular location">
    <subcellularLocation>
        <location evidence="1">Membrane</location>
        <topology evidence="1">Multi-pass membrane protein</topology>
    </subcellularLocation>
</comment>
<feature type="transmembrane region" description="Helical" evidence="5">
    <location>
        <begin position="45"/>
        <end position="63"/>
    </location>
</feature>
<feature type="domain" description="SLC26A/SulP transporter" evidence="6">
    <location>
        <begin position="121"/>
        <end position="175"/>
    </location>
</feature>
<dbReference type="Proteomes" id="UP000631114">
    <property type="component" value="Unassembled WGS sequence"/>
</dbReference>
<evidence type="ECO:0000256" key="3">
    <source>
        <dbReference type="ARBA" id="ARBA00022989"/>
    </source>
</evidence>
<sequence length="191" mass="21253">MLATRPLAFPSGFRHGLLQRTVHTSNYQYYLMVFWRKVGARETTLIPALLLWVFTLVLGHGPLVPTTAAMDLLVPFGRCFGVILAAGVISWCYRCRHGPWCLLACFLAPVPLGRNYNFSKFKGDLIAGLTIASLYIPQDIGYAKLANLPGQYGLYSSFVPPLIYAFMGSSRDIAILMQSHSSTVKERSFDL</sequence>
<evidence type="ECO:0000256" key="5">
    <source>
        <dbReference type="SAM" id="Phobius"/>
    </source>
</evidence>
<dbReference type="GO" id="GO:0055085">
    <property type="term" value="P:transmembrane transport"/>
    <property type="evidence" value="ECO:0007669"/>
    <property type="project" value="InterPro"/>
</dbReference>
<dbReference type="OrthoDB" id="288203at2759"/>
<feature type="transmembrane region" description="Helical" evidence="5">
    <location>
        <begin position="75"/>
        <end position="93"/>
    </location>
</feature>
<keyword evidence="2 5" id="KW-0812">Transmembrane</keyword>
<keyword evidence="8" id="KW-1185">Reference proteome</keyword>
<reference evidence="7 8" key="1">
    <citation type="submission" date="2020-10" db="EMBL/GenBank/DDBJ databases">
        <title>The Coptis chinensis genome and diversification of protoberbering-type alkaloids.</title>
        <authorList>
            <person name="Wang B."/>
            <person name="Shu S."/>
            <person name="Song C."/>
            <person name="Liu Y."/>
        </authorList>
    </citation>
    <scope>NUCLEOTIDE SEQUENCE [LARGE SCALE GENOMIC DNA]</scope>
    <source>
        <strain evidence="7">HL-2020</strain>
        <tissue evidence="7">Leaf</tissue>
    </source>
</reference>
<evidence type="ECO:0000313" key="7">
    <source>
        <dbReference type="EMBL" id="KAF9609497.1"/>
    </source>
</evidence>
<evidence type="ECO:0000259" key="6">
    <source>
        <dbReference type="Pfam" id="PF00916"/>
    </source>
</evidence>
<accession>A0A835I3M2</accession>
<organism evidence="7 8">
    <name type="scientific">Coptis chinensis</name>
    <dbReference type="NCBI Taxonomy" id="261450"/>
    <lineage>
        <taxon>Eukaryota</taxon>
        <taxon>Viridiplantae</taxon>
        <taxon>Streptophyta</taxon>
        <taxon>Embryophyta</taxon>
        <taxon>Tracheophyta</taxon>
        <taxon>Spermatophyta</taxon>
        <taxon>Magnoliopsida</taxon>
        <taxon>Ranunculales</taxon>
        <taxon>Ranunculaceae</taxon>
        <taxon>Coptidoideae</taxon>
        <taxon>Coptis</taxon>
    </lineage>
</organism>
<dbReference type="EMBL" id="JADFTS010000004">
    <property type="protein sequence ID" value="KAF9609497.1"/>
    <property type="molecule type" value="Genomic_DNA"/>
</dbReference>
<evidence type="ECO:0000256" key="2">
    <source>
        <dbReference type="ARBA" id="ARBA00022692"/>
    </source>
</evidence>